<dbReference type="STRING" id="1036808.A0A0C3CTQ8"/>
<dbReference type="HOGENOM" id="CLU_068731_1_0_1"/>
<accession>A0A0C3CTQ8</accession>
<dbReference type="AlphaFoldDB" id="A0A0C3CTQ8"/>
<sequence>MSTDYTDGNVIQCSCGRTFAQLSAYTNHQRTCKKRKKRLSGALAKAKLAWDNRKRRHMSGNADEHGERRSRCMSRHLPAHYHDILPQPPPPPMAAPGLLPPLAERQVSLSPTSRDSALGSRLLPRALRFFTTLANSFGLSHRYYGNRFPTHDPEDATMLQHLTLTPSVVDDRDSAGRDSALFYPYPNRSSYLLGDWYWNGRIQKSKESFRNLIKIVGNPEFWPGNINTTRWDFINAQLRAGAEENGPGQSFEGASWTKTAVTIKVLFHKQTAKPEVYDYHVGDMYHRTLISVIREKLANPRHDELFHYQPYNLLWQ</sequence>
<protein>
    <submittedName>
        <fullName evidence="1">Uncharacterized protein</fullName>
    </submittedName>
</protein>
<organism evidence="1 2">
    <name type="scientific">Scleroderma citrinum Foug A</name>
    <dbReference type="NCBI Taxonomy" id="1036808"/>
    <lineage>
        <taxon>Eukaryota</taxon>
        <taxon>Fungi</taxon>
        <taxon>Dikarya</taxon>
        <taxon>Basidiomycota</taxon>
        <taxon>Agaricomycotina</taxon>
        <taxon>Agaricomycetes</taxon>
        <taxon>Agaricomycetidae</taxon>
        <taxon>Boletales</taxon>
        <taxon>Sclerodermatineae</taxon>
        <taxon>Sclerodermataceae</taxon>
        <taxon>Scleroderma</taxon>
    </lineage>
</organism>
<reference evidence="2" key="2">
    <citation type="submission" date="2015-01" db="EMBL/GenBank/DDBJ databases">
        <title>Evolutionary Origins and Diversification of the Mycorrhizal Mutualists.</title>
        <authorList>
            <consortium name="DOE Joint Genome Institute"/>
            <consortium name="Mycorrhizal Genomics Consortium"/>
            <person name="Kohler A."/>
            <person name="Kuo A."/>
            <person name="Nagy L.G."/>
            <person name="Floudas D."/>
            <person name="Copeland A."/>
            <person name="Barry K.W."/>
            <person name="Cichocki N."/>
            <person name="Veneault-Fourrey C."/>
            <person name="LaButti K."/>
            <person name="Lindquist E.A."/>
            <person name="Lipzen A."/>
            <person name="Lundell T."/>
            <person name="Morin E."/>
            <person name="Murat C."/>
            <person name="Riley R."/>
            <person name="Ohm R."/>
            <person name="Sun H."/>
            <person name="Tunlid A."/>
            <person name="Henrissat B."/>
            <person name="Grigoriev I.V."/>
            <person name="Hibbett D.S."/>
            <person name="Martin F."/>
        </authorList>
    </citation>
    <scope>NUCLEOTIDE SEQUENCE [LARGE SCALE GENOMIC DNA]</scope>
    <source>
        <strain evidence="2">Foug A</strain>
    </source>
</reference>
<proteinExistence type="predicted"/>
<reference evidence="1 2" key="1">
    <citation type="submission" date="2014-04" db="EMBL/GenBank/DDBJ databases">
        <authorList>
            <consortium name="DOE Joint Genome Institute"/>
            <person name="Kuo A."/>
            <person name="Kohler A."/>
            <person name="Nagy L.G."/>
            <person name="Floudas D."/>
            <person name="Copeland A."/>
            <person name="Barry K.W."/>
            <person name="Cichocki N."/>
            <person name="Veneault-Fourrey C."/>
            <person name="LaButti K."/>
            <person name="Lindquist E.A."/>
            <person name="Lipzen A."/>
            <person name="Lundell T."/>
            <person name="Morin E."/>
            <person name="Murat C."/>
            <person name="Sun H."/>
            <person name="Tunlid A."/>
            <person name="Henrissat B."/>
            <person name="Grigoriev I.V."/>
            <person name="Hibbett D.S."/>
            <person name="Martin F."/>
            <person name="Nordberg H.P."/>
            <person name="Cantor M.N."/>
            <person name="Hua S.X."/>
        </authorList>
    </citation>
    <scope>NUCLEOTIDE SEQUENCE [LARGE SCALE GENOMIC DNA]</scope>
    <source>
        <strain evidence="1 2">Foug A</strain>
    </source>
</reference>
<gene>
    <name evidence="1" type="ORF">SCLCIDRAFT_142181</name>
</gene>
<name>A0A0C3CTQ8_9AGAM</name>
<dbReference type="InParanoid" id="A0A0C3CTQ8"/>
<dbReference type="Proteomes" id="UP000053989">
    <property type="component" value="Unassembled WGS sequence"/>
</dbReference>
<dbReference type="EMBL" id="KN822231">
    <property type="protein sequence ID" value="KIM51965.1"/>
    <property type="molecule type" value="Genomic_DNA"/>
</dbReference>
<dbReference type="OrthoDB" id="2691920at2759"/>
<evidence type="ECO:0000313" key="1">
    <source>
        <dbReference type="EMBL" id="KIM51965.1"/>
    </source>
</evidence>
<evidence type="ECO:0000313" key="2">
    <source>
        <dbReference type="Proteomes" id="UP000053989"/>
    </source>
</evidence>
<keyword evidence="2" id="KW-1185">Reference proteome</keyword>